<evidence type="ECO:0000259" key="5">
    <source>
        <dbReference type="PROSITE" id="PS01124"/>
    </source>
</evidence>
<keyword evidence="2" id="KW-0238">DNA-binding</keyword>
<feature type="transmembrane region" description="Helical" evidence="4">
    <location>
        <begin position="53"/>
        <end position="75"/>
    </location>
</feature>
<sequence>MLYLYINSTQATPPPQKTKGTAFIIAAVMAAIIAVALGANREVLQNNFTGHEWLPFIFIGTLGLIPWAFALAALITLNRNTAAKNKYLLYLTYGYVAVWSWGLIAHFLGSFIHAAVGDRIPHIIGVTNNYISFVLTAFLYTKSYRPNQLPHPPQQPKPASAIVPSLKELRENGLVLQAVDNALTHDKIYLDSRINLARFAEHTKLKPKTASRLIKQYYHCSFIELINRQRLNEAERLLTSAHDITAQRIGQVSGFPSSSSFYRLFKNTYGVSPAHYRKNKIGHSETTP</sequence>
<keyword evidence="4" id="KW-0472">Membrane</keyword>
<dbReference type="GO" id="GO:0003700">
    <property type="term" value="F:DNA-binding transcription factor activity"/>
    <property type="evidence" value="ECO:0007669"/>
    <property type="project" value="InterPro"/>
</dbReference>
<dbReference type="SUPFAM" id="SSF46689">
    <property type="entry name" value="Homeodomain-like"/>
    <property type="match status" value="1"/>
</dbReference>
<reference evidence="6 7" key="1">
    <citation type="journal article" date="2022" name="IScience">
        <title>An ultrasensitive nanofiber-based assay for enzymatic hydrolysis and deep-sea microbial degradation of cellulose.</title>
        <authorList>
            <person name="Tsudome M."/>
            <person name="Tachioka M."/>
            <person name="Miyazaki M."/>
            <person name="Uchimura K."/>
            <person name="Tsuda M."/>
            <person name="Takaki Y."/>
            <person name="Deguchi S."/>
        </authorList>
    </citation>
    <scope>NUCLEOTIDE SEQUENCE [LARGE SCALE GENOMIC DNA]</scope>
    <source>
        <strain evidence="6 7">GE09</strain>
    </source>
</reference>
<evidence type="ECO:0000256" key="3">
    <source>
        <dbReference type="ARBA" id="ARBA00023163"/>
    </source>
</evidence>
<evidence type="ECO:0000256" key="4">
    <source>
        <dbReference type="SAM" id="Phobius"/>
    </source>
</evidence>
<dbReference type="PANTHER" id="PTHR43280">
    <property type="entry name" value="ARAC-FAMILY TRANSCRIPTIONAL REGULATOR"/>
    <property type="match status" value="1"/>
</dbReference>
<feature type="transmembrane region" description="Helical" evidence="4">
    <location>
        <begin position="120"/>
        <end position="140"/>
    </location>
</feature>
<accession>A0AAN1WGB5</accession>
<dbReference type="Pfam" id="PF12833">
    <property type="entry name" value="HTH_18"/>
    <property type="match status" value="1"/>
</dbReference>
<dbReference type="Proteomes" id="UP001320119">
    <property type="component" value="Chromosome"/>
</dbReference>
<keyword evidence="3" id="KW-0804">Transcription</keyword>
<dbReference type="PANTHER" id="PTHR43280:SF29">
    <property type="entry name" value="ARAC-FAMILY TRANSCRIPTIONAL REGULATOR"/>
    <property type="match status" value="1"/>
</dbReference>
<dbReference type="SMART" id="SM00342">
    <property type="entry name" value="HTH_ARAC"/>
    <property type="match status" value="1"/>
</dbReference>
<dbReference type="Gene3D" id="1.10.10.60">
    <property type="entry name" value="Homeodomain-like"/>
    <property type="match status" value="1"/>
</dbReference>
<feature type="transmembrane region" description="Helical" evidence="4">
    <location>
        <begin position="87"/>
        <end position="108"/>
    </location>
</feature>
<dbReference type="InterPro" id="IPR009057">
    <property type="entry name" value="Homeodomain-like_sf"/>
</dbReference>
<evidence type="ECO:0000256" key="2">
    <source>
        <dbReference type="ARBA" id="ARBA00023125"/>
    </source>
</evidence>
<organism evidence="6 7">
    <name type="scientific">Marinagarivorans cellulosilyticus</name>
    <dbReference type="NCBI Taxonomy" id="2721545"/>
    <lineage>
        <taxon>Bacteria</taxon>
        <taxon>Pseudomonadati</taxon>
        <taxon>Pseudomonadota</taxon>
        <taxon>Gammaproteobacteria</taxon>
        <taxon>Cellvibrionales</taxon>
        <taxon>Cellvibrionaceae</taxon>
        <taxon>Marinagarivorans</taxon>
    </lineage>
</organism>
<dbReference type="PROSITE" id="PS01124">
    <property type="entry name" value="HTH_ARAC_FAMILY_2"/>
    <property type="match status" value="1"/>
</dbReference>
<feature type="transmembrane region" description="Helical" evidence="4">
    <location>
        <begin position="21"/>
        <end position="41"/>
    </location>
</feature>
<keyword evidence="4" id="KW-0812">Transmembrane</keyword>
<dbReference type="EMBL" id="AP023086">
    <property type="protein sequence ID" value="BCD97048.1"/>
    <property type="molecule type" value="Genomic_DNA"/>
</dbReference>
<gene>
    <name evidence="6" type="ORF">MARGE09_P1248</name>
</gene>
<dbReference type="InterPro" id="IPR018060">
    <property type="entry name" value="HTH_AraC"/>
</dbReference>
<keyword evidence="4" id="KW-1133">Transmembrane helix</keyword>
<proteinExistence type="predicted"/>
<evidence type="ECO:0000313" key="7">
    <source>
        <dbReference type="Proteomes" id="UP001320119"/>
    </source>
</evidence>
<dbReference type="AlphaFoldDB" id="A0AAN1WGB5"/>
<dbReference type="KEGG" id="marq:MARGE09_P1248"/>
<keyword evidence="7" id="KW-1185">Reference proteome</keyword>
<protein>
    <recommendedName>
        <fullName evidence="5">HTH araC/xylS-type domain-containing protein</fullName>
    </recommendedName>
</protein>
<feature type="domain" description="HTH araC/xylS-type" evidence="5">
    <location>
        <begin position="173"/>
        <end position="279"/>
    </location>
</feature>
<keyword evidence="1" id="KW-0805">Transcription regulation</keyword>
<evidence type="ECO:0000256" key="1">
    <source>
        <dbReference type="ARBA" id="ARBA00023015"/>
    </source>
</evidence>
<evidence type="ECO:0000313" key="6">
    <source>
        <dbReference type="EMBL" id="BCD97048.1"/>
    </source>
</evidence>
<dbReference type="GO" id="GO:0043565">
    <property type="term" value="F:sequence-specific DNA binding"/>
    <property type="evidence" value="ECO:0007669"/>
    <property type="project" value="InterPro"/>
</dbReference>
<name>A0AAN1WGB5_9GAMM</name>
<dbReference type="RefSeq" id="WP_236986525.1">
    <property type="nucleotide sequence ID" value="NZ_AP023086.1"/>
</dbReference>